<name>A0A2J6Q4V3_9HELO</name>
<reference evidence="2 3" key="1">
    <citation type="submission" date="2016-05" db="EMBL/GenBank/DDBJ databases">
        <title>A degradative enzymes factory behind the ericoid mycorrhizal symbiosis.</title>
        <authorList>
            <consortium name="DOE Joint Genome Institute"/>
            <person name="Martino E."/>
            <person name="Morin E."/>
            <person name="Grelet G."/>
            <person name="Kuo A."/>
            <person name="Kohler A."/>
            <person name="Daghino S."/>
            <person name="Barry K."/>
            <person name="Choi C."/>
            <person name="Cichocki N."/>
            <person name="Clum A."/>
            <person name="Copeland A."/>
            <person name="Hainaut M."/>
            <person name="Haridas S."/>
            <person name="Labutti K."/>
            <person name="Lindquist E."/>
            <person name="Lipzen A."/>
            <person name="Khouja H.-R."/>
            <person name="Murat C."/>
            <person name="Ohm R."/>
            <person name="Olson A."/>
            <person name="Spatafora J."/>
            <person name="Veneault-Fourrey C."/>
            <person name="Henrissat B."/>
            <person name="Grigoriev I."/>
            <person name="Martin F."/>
            <person name="Perotto S."/>
        </authorList>
    </citation>
    <scope>NUCLEOTIDE SEQUENCE [LARGE SCALE GENOMIC DNA]</scope>
    <source>
        <strain evidence="2 3">UAMH 7357</strain>
    </source>
</reference>
<keyword evidence="1" id="KW-0472">Membrane</keyword>
<gene>
    <name evidence="2" type="ORF">NA56DRAFT_547965</name>
</gene>
<sequence length="351" mass="38199">PKQNLPAWGAALLAVTILVFFGIMFTASLLDIPSWKRTNHQQITYTFGRILPTLLVIESPQEAIGFEPLATEDPDSTINKDPEQPPRPAYITSSFRRTIKHLKAVGGVRGCFRGFALFAVNGILVAWLSTMLMSIPFVPAGVPGVIATVICAQFPIAWTHIVISEPSPKSWFRRFPSPKLWVKVAIPTAVLAIAEQITALVLLKLVVIAGLNRDAKTIAHLSPHEQTMMSLAGFGILAVSVVLTFLLVLPANVILTRVQASLLSDAEETIVPFDRSFGGKVIPEIVGGSGVLSMLDAWKSFDWSSRIRLVKAYAKIYALAILLSFFFSFCLAAEMFLIAGKDWASVLPGDG</sequence>
<protein>
    <recommendedName>
        <fullName evidence="4">Ubiquitin conjugating enzyme</fullName>
    </recommendedName>
</protein>
<organism evidence="2 3">
    <name type="scientific">Hyaloscypha hepaticicola</name>
    <dbReference type="NCBI Taxonomy" id="2082293"/>
    <lineage>
        <taxon>Eukaryota</taxon>
        <taxon>Fungi</taxon>
        <taxon>Dikarya</taxon>
        <taxon>Ascomycota</taxon>
        <taxon>Pezizomycotina</taxon>
        <taxon>Leotiomycetes</taxon>
        <taxon>Helotiales</taxon>
        <taxon>Hyaloscyphaceae</taxon>
        <taxon>Hyaloscypha</taxon>
    </lineage>
</organism>
<dbReference type="STRING" id="1745343.A0A2J6Q4V3"/>
<feature type="transmembrane region" description="Helical" evidence="1">
    <location>
        <begin position="6"/>
        <end position="30"/>
    </location>
</feature>
<dbReference type="EMBL" id="KZ613481">
    <property type="protein sequence ID" value="PMD21325.1"/>
    <property type="molecule type" value="Genomic_DNA"/>
</dbReference>
<feature type="transmembrane region" description="Helical" evidence="1">
    <location>
        <begin position="316"/>
        <end position="339"/>
    </location>
</feature>
<dbReference type="OrthoDB" id="2896006at2759"/>
<feature type="non-terminal residue" evidence="2">
    <location>
        <position position="1"/>
    </location>
</feature>
<feature type="transmembrane region" description="Helical" evidence="1">
    <location>
        <begin position="144"/>
        <end position="163"/>
    </location>
</feature>
<dbReference type="AlphaFoldDB" id="A0A2J6Q4V3"/>
<feature type="transmembrane region" description="Helical" evidence="1">
    <location>
        <begin position="231"/>
        <end position="255"/>
    </location>
</feature>
<feature type="non-terminal residue" evidence="2">
    <location>
        <position position="351"/>
    </location>
</feature>
<evidence type="ECO:0000313" key="2">
    <source>
        <dbReference type="EMBL" id="PMD21325.1"/>
    </source>
</evidence>
<keyword evidence="3" id="KW-1185">Reference proteome</keyword>
<dbReference type="Proteomes" id="UP000235672">
    <property type="component" value="Unassembled WGS sequence"/>
</dbReference>
<evidence type="ECO:0000313" key="3">
    <source>
        <dbReference type="Proteomes" id="UP000235672"/>
    </source>
</evidence>
<keyword evidence="1" id="KW-1133">Transmembrane helix</keyword>
<evidence type="ECO:0000256" key="1">
    <source>
        <dbReference type="SAM" id="Phobius"/>
    </source>
</evidence>
<feature type="transmembrane region" description="Helical" evidence="1">
    <location>
        <begin position="115"/>
        <end position="138"/>
    </location>
</feature>
<feature type="transmembrane region" description="Helical" evidence="1">
    <location>
        <begin position="184"/>
        <end position="211"/>
    </location>
</feature>
<proteinExistence type="predicted"/>
<accession>A0A2J6Q4V3</accession>
<keyword evidence="1" id="KW-0812">Transmembrane</keyword>
<evidence type="ECO:0008006" key="4">
    <source>
        <dbReference type="Google" id="ProtNLM"/>
    </source>
</evidence>